<dbReference type="PANTHER" id="PTHR30404">
    <property type="entry name" value="N-ACETYLMURAMOYL-L-ALANINE AMIDASE"/>
    <property type="match status" value="1"/>
</dbReference>
<evidence type="ECO:0000256" key="4">
    <source>
        <dbReference type="SAM" id="MobiDB-lite"/>
    </source>
</evidence>
<dbReference type="InterPro" id="IPR006311">
    <property type="entry name" value="TAT_signal"/>
</dbReference>
<dbReference type="Proteomes" id="UP000434582">
    <property type="component" value="Unassembled WGS sequence"/>
</dbReference>
<dbReference type="InterPro" id="IPR050695">
    <property type="entry name" value="N-acetylmuramoyl_amidase_3"/>
</dbReference>
<keyword evidence="3" id="KW-0378">Hydrolase</keyword>
<evidence type="ECO:0000256" key="2">
    <source>
        <dbReference type="ARBA" id="ARBA00011901"/>
    </source>
</evidence>
<dbReference type="Pfam" id="PF11741">
    <property type="entry name" value="AMIN"/>
    <property type="match status" value="1"/>
</dbReference>
<accession>A0A7X1ZGU3</accession>
<dbReference type="RefSeq" id="WP_153346246.1">
    <property type="nucleotide sequence ID" value="NZ_WIVE01000071.1"/>
</dbReference>
<keyword evidence="7" id="KW-1185">Reference proteome</keyword>
<gene>
    <name evidence="6" type="ORF">GHC57_16470</name>
</gene>
<dbReference type="AlphaFoldDB" id="A0A7X1ZGU3"/>
<dbReference type="SMART" id="SM00646">
    <property type="entry name" value="Ami_3"/>
    <property type="match status" value="1"/>
</dbReference>
<feature type="region of interest" description="Disordered" evidence="4">
    <location>
        <begin position="206"/>
        <end position="251"/>
    </location>
</feature>
<evidence type="ECO:0000256" key="3">
    <source>
        <dbReference type="ARBA" id="ARBA00022801"/>
    </source>
</evidence>
<dbReference type="PROSITE" id="PS51318">
    <property type="entry name" value="TAT"/>
    <property type="match status" value="1"/>
</dbReference>
<dbReference type="GO" id="GO:0030288">
    <property type="term" value="C:outer membrane-bounded periplasmic space"/>
    <property type="evidence" value="ECO:0007669"/>
    <property type="project" value="TreeGrafter"/>
</dbReference>
<dbReference type="OrthoDB" id="9806267at2"/>
<feature type="region of interest" description="Disordered" evidence="4">
    <location>
        <begin position="1"/>
        <end position="29"/>
    </location>
</feature>
<feature type="domain" description="MurNAc-LAA" evidence="5">
    <location>
        <begin position="354"/>
        <end position="508"/>
    </location>
</feature>
<dbReference type="GO" id="GO:0008745">
    <property type="term" value="F:N-acetylmuramoyl-L-alanine amidase activity"/>
    <property type="evidence" value="ECO:0007669"/>
    <property type="project" value="UniProtKB-EC"/>
</dbReference>
<evidence type="ECO:0000313" key="6">
    <source>
        <dbReference type="EMBL" id="MQX38112.1"/>
    </source>
</evidence>
<protein>
    <recommendedName>
        <fullName evidence="2">N-acetylmuramoyl-L-alanine amidase</fullName>
        <ecNumber evidence="2">3.5.1.28</ecNumber>
    </recommendedName>
</protein>
<name>A0A7X1ZGU3_9PROT</name>
<reference evidence="6 7" key="1">
    <citation type="submission" date="2019-10" db="EMBL/GenBank/DDBJ databases">
        <title>Draft whole-genome sequence of the purple nonsulfur photosynthetic bacterium Roseospira navarrensis DSM 15114.</title>
        <authorList>
            <person name="Kyndt J.A."/>
            <person name="Meyer T.E."/>
        </authorList>
    </citation>
    <scope>NUCLEOTIDE SEQUENCE [LARGE SCALE GENOMIC DNA]</scope>
    <source>
        <strain evidence="6 7">DSM 15114</strain>
    </source>
</reference>
<dbReference type="Gene3D" id="3.40.630.40">
    <property type="entry name" value="Zn-dependent exopeptidases"/>
    <property type="match status" value="1"/>
</dbReference>
<dbReference type="PANTHER" id="PTHR30404:SF0">
    <property type="entry name" value="N-ACETYLMURAMOYL-L-ALANINE AMIDASE AMIC"/>
    <property type="match status" value="1"/>
</dbReference>
<comment type="catalytic activity">
    <reaction evidence="1">
        <text>Hydrolyzes the link between N-acetylmuramoyl residues and L-amino acid residues in certain cell-wall glycopeptides.</text>
        <dbReference type="EC" id="3.5.1.28"/>
    </reaction>
</comment>
<evidence type="ECO:0000256" key="1">
    <source>
        <dbReference type="ARBA" id="ARBA00001561"/>
    </source>
</evidence>
<sequence>MATRFGRPAAQTRTIGAPGPALRRTGPLAPSATVSRRGVLGAGTSGLLLGSTLALPALTLPAPPAWAGTRATAVRLGAHEVKTRVVLDLSDAPAFRVFSLTEPARLVIDLKDADWLVPAGALPGPTGHVAGVRHGLLEGGVTRIVLDLATPVRVLEAFALSPRDGQDWRLVVDVTETPARAFATTAGHENAILGGQWGGSMTLGAPVAAPTTPPADPAPDLRVAEAAPSPEDRAAAPSVPLPRRRPTRPGPVVETAAAAPIPAPPSLPEAGPLTPAAFIPVPARKPPAPRKPMIALDPGHGGRDPGAISVGGLYEKTITLAMAKELRAALVATGRYRVMLTRDRDVSVRLRERVRRARQAGADLFLSIHADSLANPKVRGLSVYTLSEKASDAEAGALAERENKADIILGMDFSHESRDVTNILIDLAQRETMNRSVQFANALLTELPEEVRTLNHSRRFAGFAVLKAPDVPSALLEMGYLSNHTDEKLLRQRAYRAKLATAVIRSLDRFFTVTQGARLP</sequence>
<dbReference type="Pfam" id="PF01520">
    <property type="entry name" value="Amidase_3"/>
    <property type="match status" value="1"/>
</dbReference>
<dbReference type="EMBL" id="WIVE01000071">
    <property type="protein sequence ID" value="MQX38112.1"/>
    <property type="molecule type" value="Genomic_DNA"/>
</dbReference>
<evidence type="ECO:0000313" key="7">
    <source>
        <dbReference type="Proteomes" id="UP000434582"/>
    </source>
</evidence>
<dbReference type="GO" id="GO:0009253">
    <property type="term" value="P:peptidoglycan catabolic process"/>
    <property type="evidence" value="ECO:0007669"/>
    <property type="project" value="InterPro"/>
</dbReference>
<dbReference type="SUPFAM" id="SSF53187">
    <property type="entry name" value="Zn-dependent exopeptidases"/>
    <property type="match status" value="1"/>
</dbReference>
<proteinExistence type="predicted"/>
<organism evidence="6 7">
    <name type="scientific">Roseospira navarrensis</name>
    <dbReference type="NCBI Taxonomy" id="140058"/>
    <lineage>
        <taxon>Bacteria</taxon>
        <taxon>Pseudomonadati</taxon>
        <taxon>Pseudomonadota</taxon>
        <taxon>Alphaproteobacteria</taxon>
        <taxon>Rhodospirillales</taxon>
        <taxon>Rhodospirillaceae</taxon>
        <taxon>Roseospira</taxon>
    </lineage>
</organism>
<evidence type="ECO:0000259" key="5">
    <source>
        <dbReference type="SMART" id="SM00646"/>
    </source>
</evidence>
<dbReference type="EC" id="3.5.1.28" evidence="2"/>
<dbReference type="InterPro" id="IPR021731">
    <property type="entry name" value="AMIN_dom"/>
</dbReference>
<dbReference type="InterPro" id="IPR002508">
    <property type="entry name" value="MurNAc-LAA_cat"/>
</dbReference>
<dbReference type="Gene3D" id="2.60.40.3500">
    <property type="match status" value="1"/>
</dbReference>
<dbReference type="CDD" id="cd02696">
    <property type="entry name" value="MurNAc-LAA"/>
    <property type="match status" value="1"/>
</dbReference>
<comment type="caution">
    <text evidence="6">The sequence shown here is derived from an EMBL/GenBank/DDBJ whole genome shotgun (WGS) entry which is preliminary data.</text>
</comment>